<dbReference type="AlphaFoldDB" id="A0A9W9PQQ2"/>
<keyword evidence="2" id="KW-1185">Reference proteome</keyword>
<evidence type="ECO:0000313" key="1">
    <source>
        <dbReference type="EMBL" id="KAJ5307256.1"/>
    </source>
</evidence>
<dbReference type="Proteomes" id="UP001147746">
    <property type="component" value="Unassembled WGS sequence"/>
</dbReference>
<comment type="caution">
    <text evidence="1">The sequence shown here is derived from an EMBL/GenBank/DDBJ whole genome shotgun (WGS) entry which is preliminary data.</text>
</comment>
<proteinExistence type="predicted"/>
<name>A0A9W9PQQ2_9EURO</name>
<dbReference type="SUPFAM" id="SSF48403">
    <property type="entry name" value="Ankyrin repeat"/>
    <property type="match status" value="1"/>
</dbReference>
<organism evidence="1 2">
    <name type="scientific">Penicillium atrosanguineum</name>
    <dbReference type="NCBI Taxonomy" id="1132637"/>
    <lineage>
        <taxon>Eukaryota</taxon>
        <taxon>Fungi</taxon>
        <taxon>Dikarya</taxon>
        <taxon>Ascomycota</taxon>
        <taxon>Pezizomycotina</taxon>
        <taxon>Eurotiomycetes</taxon>
        <taxon>Eurotiomycetidae</taxon>
        <taxon>Eurotiales</taxon>
        <taxon>Aspergillaceae</taxon>
        <taxon>Penicillium</taxon>
    </lineage>
</organism>
<protein>
    <submittedName>
        <fullName evidence="1">Uncharacterized protein</fullName>
    </submittedName>
</protein>
<reference evidence="1" key="2">
    <citation type="journal article" date="2023" name="IMA Fungus">
        <title>Comparative genomic study of the Penicillium genus elucidates a diverse pangenome and 15 lateral gene transfer events.</title>
        <authorList>
            <person name="Petersen C."/>
            <person name="Sorensen T."/>
            <person name="Nielsen M.R."/>
            <person name="Sondergaard T.E."/>
            <person name="Sorensen J.L."/>
            <person name="Fitzpatrick D.A."/>
            <person name="Frisvad J.C."/>
            <person name="Nielsen K.L."/>
        </authorList>
    </citation>
    <scope>NUCLEOTIDE SEQUENCE</scope>
    <source>
        <strain evidence="1">IBT 21472</strain>
    </source>
</reference>
<sequence length="426" mass="48249">MVTPVLAGQEQEQERERWVEWLTRWVCCTKGTDLTLTDIRYARVFADKAHRSQGAAESYATFIRDDEELARAIGCKLKGIVSVTVSKSPYCDSNIVKALVPIGTESPLATVRRMTEPRSLDSESCAKIQQMEVSQAVHLGRQELWNACVRFLNTDEIQRKVERYSDRYAAIQELSSRQAAQLYSDLSIYHPFFKYAIRSVFPLAAALVDTFKTSSIMDKVQENSQLPLEEGLVTNVLKGLQSIFPAWKYLTDLDRRLASNDGEFNHTVTFAHVLVENNSIELVHEYLLQGGDVHAGGPRWTLLQAAVSMHTYNSRMHKILRLLLDQGAYVTLGQGENGSALRTAAIYGKWVLLEKLVVRCLSSGAYKIADDLRFIMDIMEHQGGINPGKDFSDLPAPARIARYAKRQVLRIVEDQIRRDEQELERH</sequence>
<gene>
    <name evidence="1" type="ORF">N7476_007912</name>
</gene>
<dbReference type="InterPro" id="IPR036770">
    <property type="entry name" value="Ankyrin_rpt-contain_sf"/>
</dbReference>
<accession>A0A9W9PQQ2</accession>
<evidence type="ECO:0000313" key="2">
    <source>
        <dbReference type="Proteomes" id="UP001147746"/>
    </source>
</evidence>
<dbReference type="EMBL" id="JAPZBO010000008">
    <property type="protein sequence ID" value="KAJ5307256.1"/>
    <property type="molecule type" value="Genomic_DNA"/>
</dbReference>
<reference evidence="1" key="1">
    <citation type="submission" date="2022-12" db="EMBL/GenBank/DDBJ databases">
        <authorList>
            <person name="Petersen C."/>
        </authorList>
    </citation>
    <scope>NUCLEOTIDE SEQUENCE</scope>
    <source>
        <strain evidence="1">IBT 21472</strain>
    </source>
</reference>
<dbReference type="Gene3D" id="1.25.40.20">
    <property type="entry name" value="Ankyrin repeat-containing domain"/>
    <property type="match status" value="1"/>
</dbReference>